<comment type="caution">
    <text evidence="6">The sequence shown here is derived from an EMBL/GenBank/DDBJ whole genome shotgun (WGS) entry which is preliminary data.</text>
</comment>
<dbReference type="PANTHER" id="PTHR12447">
    <property type="entry name" value="ANKYRIN REPEAT DOMAIN-CONTAINING PROTEIN 13"/>
    <property type="match status" value="1"/>
</dbReference>
<feature type="compositionally biased region" description="Acidic residues" evidence="5">
    <location>
        <begin position="343"/>
        <end position="358"/>
    </location>
</feature>
<dbReference type="PROSITE" id="PS50297">
    <property type="entry name" value="ANK_REP_REGION"/>
    <property type="match status" value="1"/>
</dbReference>
<organism evidence="6 7">
    <name type="scientific">Piromyces finnis</name>
    <dbReference type="NCBI Taxonomy" id="1754191"/>
    <lineage>
        <taxon>Eukaryota</taxon>
        <taxon>Fungi</taxon>
        <taxon>Fungi incertae sedis</taxon>
        <taxon>Chytridiomycota</taxon>
        <taxon>Chytridiomycota incertae sedis</taxon>
        <taxon>Neocallimastigomycetes</taxon>
        <taxon>Neocallimastigales</taxon>
        <taxon>Neocallimastigaceae</taxon>
        <taxon>Piromyces</taxon>
    </lineage>
</organism>
<gene>
    <name evidence="6" type="ORF">BCR36DRAFT_402430</name>
</gene>
<evidence type="ECO:0000256" key="5">
    <source>
        <dbReference type="SAM" id="MobiDB-lite"/>
    </source>
</evidence>
<keyword evidence="4" id="KW-0040">ANK repeat</keyword>
<reference evidence="6 7" key="1">
    <citation type="submission" date="2016-08" db="EMBL/GenBank/DDBJ databases">
        <title>Genomes of anaerobic fungi encode conserved fungal cellulosomes for biomass hydrolysis.</title>
        <authorList>
            <consortium name="DOE Joint Genome Institute"/>
            <person name="Haitjema C.H."/>
            <person name="Gilmore S.P."/>
            <person name="Henske J.K."/>
            <person name="Solomon K.V."/>
            <person name="De Groot R."/>
            <person name="Kuo A."/>
            <person name="Mondo S.J."/>
            <person name="Salamov A.A."/>
            <person name="Labutti K."/>
            <person name="Zhao Z."/>
            <person name="Chiniquy J."/>
            <person name="Barry K."/>
            <person name="Brewer H.M."/>
            <person name="Purvine S.O."/>
            <person name="Wright A.T."/>
            <person name="Boxma B."/>
            <person name="Van Alen T."/>
            <person name="Hackstein J.H."/>
            <person name="Baker S.E."/>
            <person name="Grigoriev I.V."/>
            <person name="O'Malley M.A."/>
        </authorList>
    </citation>
    <scope>NUCLEOTIDE SEQUENCE [LARGE SCALE GENOMIC DNA]</scope>
    <source>
        <strain evidence="7">finn</strain>
    </source>
</reference>
<evidence type="ECO:0000313" key="6">
    <source>
        <dbReference type="EMBL" id="ORX57283.1"/>
    </source>
</evidence>
<evidence type="ECO:0000256" key="2">
    <source>
        <dbReference type="ARBA" id="ARBA00023186"/>
    </source>
</evidence>
<dbReference type="InterPro" id="IPR002110">
    <property type="entry name" value="Ankyrin_rpt"/>
</dbReference>
<dbReference type="SUPFAM" id="SSF48403">
    <property type="entry name" value="Ankyrin repeat"/>
    <property type="match status" value="1"/>
</dbReference>
<dbReference type="OrthoDB" id="2148093at2759"/>
<dbReference type="InterPro" id="IPR021832">
    <property type="entry name" value="ANKRD13"/>
</dbReference>
<sequence>MTIEETYPLHRCIFQNDVVRLNEILKDEEIKKKINEKDNHGNTPIHLALMLDRRNCILALLKNGCDCVSRNNYGWNPSEEATMLGDIDLVEKLSYQKYKSYFDFFGSKEGIINKWNDILPEFHIKYRLKFKSKIPILEKLGIKDIEHFYKKGNNFRMDFGFSGVDFRGIPRLMKGSLTVLLFFREDGKSTCYLLDNKAKLYTELFPNPSVKIQEAYCNTRMNVKTMYKFYNDNSQLKIKKKSNSGFGFNKSKKRTICINGNKKYSTDIYKFKDSIFFIRKRDNEHTIGDYKSHIKTTITDLDKSRNYTTTITDEIKKTLLNESDYKLKNITNEYIKANGVSENDSDSDNDDSDIESDANSESVIENHQLDSLESNNNFRNMVDENIYSITEVNSEISHKIVQMIICGSDEKGNLIEKDDILYIRQLLPSFFTSYLKANYLPEDQQKKLEEIYTSIVGKYDLSNTSDYNAKHKNPKNVYNVTQSISENYYKKASLSNGNTSKNFKNIPIKREPITEEEYFDSKNMGSLHLGRVMEISEEKKLIENVAKFWLTKENTFPLNCYHIKPIIDTICLILFDQINIKPNDKDYDREIYYNIINYIYNEVDGSKRFPLKFEIPIYASTVFQSKLLEVETENIPDDIFKIPDNYSKDSSVGFRFIK</sequence>
<reference evidence="6 7" key="2">
    <citation type="submission" date="2016-08" db="EMBL/GenBank/DDBJ databases">
        <title>Pervasive Adenine N6-methylation of Active Genes in Fungi.</title>
        <authorList>
            <consortium name="DOE Joint Genome Institute"/>
            <person name="Mondo S.J."/>
            <person name="Dannebaum R.O."/>
            <person name="Kuo R.C."/>
            <person name="Labutti K."/>
            <person name="Haridas S."/>
            <person name="Kuo A."/>
            <person name="Salamov A."/>
            <person name="Ahrendt S.R."/>
            <person name="Lipzen A."/>
            <person name="Sullivan W."/>
            <person name="Andreopoulos W.B."/>
            <person name="Clum A."/>
            <person name="Lindquist E."/>
            <person name="Daum C."/>
            <person name="Ramamoorthy G.K."/>
            <person name="Gryganskyi A."/>
            <person name="Culley D."/>
            <person name="Magnuson J.K."/>
            <person name="James T.Y."/>
            <person name="O'Malley M.A."/>
            <person name="Stajich J.E."/>
            <person name="Spatafora J.W."/>
            <person name="Visel A."/>
            <person name="Grigoriev I.V."/>
        </authorList>
    </citation>
    <scope>NUCLEOTIDE SEQUENCE [LARGE SCALE GENOMIC DNA]</scope>
    <source>
        <strain evidence="7">finn</strain>
    </source>
</reference>
<protein>
    <submittedName>
        <fullName evidence="6">Uncharacterized protein</fullName>
    </submittedName>
</protein>
<evidence type="ECO:0000256" key="4">
    <source>
        <dbReference type="PROSITE-ProRule" id="PRU00023"/>
    </source>
</evidence>
<dbReference type="Proteomes" id="UP000193719">
    <property type="component" value="Unassembled WGS sequence"/>
</dbReference>
<evidence type="ECO:0000256" key="1">
    <source>
        <dbReference type="ARBA" id="ARBA00004586"/>
    </source>
</evidence>
<dbReference type="AlphaFoldDB" id="A0A1Y1VIR1"/>
<name>A0A1Y1VIR1_9FUNG</name>
<dbReference type="GO" id="GO:0005789">
    <property type="term" value="C:endoplasmic reticulum membrane"/>
    <property type="evidence" value="ECO:0007669"/>
    <property type="project" value="UniProtKB-SubCell"/>
</dbReference>
<dbReference type="PANTHER" id="PTHR12447:SF25">
    <property type="entry name" value="ANKYRIN REPEAT DOMAIN-CONTAINING PROTEIN 13C"/>
    <property type="match status" value="1"/>
</dbReference>
<accession>A0A1Y1VIR1</accession>
<dbReference type="InterPro" id="IPR036770">
    <property type="entry name" value="Ankyrin_rpt-contain_sf"/>
</dbReference>
<evidence type="ECO:0000313" key="7">
    <source>
        <dbReference type="Proteomes" id="UP000193719"/>
    </source>
</evidence>
<dbReference type="Gene3D" id="1.25.40.20">
    <property type="entry name" value="Ankyrin repeat-containing domain"/>
    <property type="match status" value="1"/>
</dbReference>
<feature type="region of interest" description="Disordered" evidence="5">
    <location>
        <begin position="339"/>
        <end position="370"/>
    </location>
</feature>
<evidence type="ECO:0000256" key="3">
    <source>
        <dbReference type="ARBA" id="ARBA00037107"/>
    </source>
</evidence>
<dbReference type="EMBL" id="MCFH01000006">
    <property type="protein sequence ID" value="ORX57283.1"/>
    <property type="molecule type" value="Genomic_DNA"/>
</dbReference>
<dbReference type="PROSITE" id="PS50088">
    <property type="entry name" value="ANK_REPEAT"/>
    <property type="match status" value="1"/>
</dbReference>
<keyword evidence="7" id="KW-1185">Reference proteome</keyword>
<feature type="repeat" description="ANK" evidence="4">
    <location>
        <begin position="40"/>
        <end position="72"/>
    </location>
</feature>
<comment type="function">
    <text evidence="3">Acts as a molecular chaperone for G protein-coupled receptors, regulating their biogenesis and exit from the ER.</text>
</comment>
<proteinExistence type="predicted"/>
<comment type="subcellular location">
    <subcellularLocation>
        <location evidence="1">Endoplasmic reticulum membrane</location>
    </subcellularLocation>
</comment>
<keyword evidence="2" id="KW-0143">Chaperone</keyword>
<dbReference type="Pfam" id="PF12796">
    <property type="entry name" value="Ank_2"/>
    <property type="match status" value="1"/>
</dbReference>